<evidence type="ECO:0000313" key="1">
    <source>
        <dbReference type="EMBL" id="MCK7614676.1"/>
    </source>
</evidence>
<evidence type="ECO:0000313" key="2">
    <source>
        <dbReference type="Proteomes" id="UP001431221"/>
    </source>
</evidence>
<gene>
    <name evidence="1" type="ORF">M0H32_21110</name>
</gene>
<organism evidence="1 2">
    <name type="scientific">Roseibium sediminicola</name>
    <dbReference type="NCBI Taxonomy" id="2933272"/>
    <lineage>
        <taxon>Bacteria</taxon>
        <taxon>Pseudomonadati</taxon>
        <taxon>Pseudomonadota</taxon>
        <taxon>Alphaproteobacteria</taxon>
        <taxon>Hyphomicrobiales</taxon>
        <taxon>Stappiaceae</taxon>
        <taxon>Roseibium</taxon>
    </lineage>
</organism>
<keyword evidence="2" id="KW-1185">Reference proteome</keyword>
<proteinExistence type="predicted"/>
<reference evidence="1" key="1">
    <citation type="submission" date="2022-04" db="EMBL/GenBank/DDBJ databases">
        <title>Roseibium sp. CAU 1639 isolated from mud.</title>
        <authorList>
            <person name="Kim W."/>
        </authorList>
    </citation>
    <scope>NUCLEOTIDE SEQUENCE</scope>
    <source>
        <strain evidence="1">CAU 1639</strain>
    </source>
</reference>
<dbReference type="RefSeq" id="WP_248157390.1">
    <property type="nucleotide sequence ID" value="NZ_JALNMJ010000017.1"/>
</dbReference>
<accession>A0ABT0GZ11</accession>
<protein>
    <submittedName>
        <fullName evidence="1">Uncharacterized protein</fullName>
    </submittedName>
</protein>
<dbReference type="Proteomes" id="UP001431221">
    <property type="component" value="Unassembled WGS sequence"/>
</dbReference>
<comment type="caution">
    <text evidence="1">The sequence shown here is derived from an EMBL/GenBank/DDBJ whole genome shotgun (WGS) entry which is preliminary data.</text>
</comment>
<dbReference type="EMBL" id="JALNMJ010000017">
    <property type="protein sequence ID" value="MCK7614676.1"/>
    <property type="molecule type" value="Genomic_DNA"/>
</dbReference>
<sequence>MRELDFTSDTSDVATLFQTVERHDCGYLLDFHSHNLFGHTRIGHLGTSQRADLAAKLNEDLKAQNCQTAIAASDKDPDGFARADAFIEPMPIAHVESGLAGDMAQFLFRTWIRNRGVVMPDRELTRLSPWLLLTLPDAPAGDVPHVTFIGNQSSFVKFFPQSIDMDAYRSPADCLPKDYRQGVAEAYHWAFEGEPCFDIQRTGYILGEGLPDMTLQRLLLRFETKTGLARVFSLVTLLEMHSRPFDSNRTDHRRWRQHGLSWHPAYQVSGPPG</sequence>
<name>A0ABT0GZ11_9HYPH</name>